<evidence type="ECO:0000259" key="2">
    <source>
        <dbReference type="PROSITE" id="PS51782"/>
    </source>
</evidence>
<proteinExistence type="predicted"/>
<feature type="region of interest" description="Disordered" evidence="1">
    <location>
        <begin position="109"/>
        <end position="130"/>
    </location>
</feature>
<dbReference type="PROSITE" id="PS51782">
    <property type="entry name" value="LYSM"/>
    <property type="match status" value="1"/>
</dbReference>
<dbReference type="AlphaFoldDB" id="B3RI16"/>
<feature type="domain" description="LysM" evidence="2">
    <location>
        <begin position="43"/>
        <end position="87"/>
    </location>
</feature>
<accession>B3RI16</accession>
<keyword evidence="4" id="KW-1185">Reference proteome</keyword>
<dbReference type="CDD" id="cd00118">
    <property type="entry name" value="LysM"/>
    <property type="match status" value="1"/>
</dbReference>
<evidence type="ECO:0000256" key="1">
    <source>
        <dbReference type="SAM" id="MobiDB-lite"/>
    </source>
</evidence>
<dbReference type="eggNOG" id="ENOG502S7MZ">
    <property type="taxonomic scope" value="Eukaryota"/>
</dbReference>
<dbReference type="KEGG" id="tad:TRIADDRAFT_52347"/>
<dbReference type="SUPFAM" id="SSF54106">
    <property type="entry name" value="LysM domain"/>
    <property type="match status" value="1"/>
</dbReference>
<dbReference type="EMBL" id="DS985241">
    <property type="protein sequence ID" value="EDV29687.1"/>
    <property type="molecule type" value="Genomic_DNA"/>
</dbReference>
<feature type="compositionally biased region" description="Basic and acidic residues" evidence="1">
    <location>
        <begin position="109"/>
        <end position="128"/>
    </location>
</feature>
<reference evidence="3 4" key="1">
    <citation type="journal article" date="2008" name="Nature">
        <title>The Trichoplax genome and the nature of placozoans.</title>
        <authorList>
            <person name="Srivastava M."/>
            <person name="Begovic E."/>
            <person name="Chapman J."/>
            <person name="Putnam N.H."/>
            <person name="Hellsten U."/>
            <person name="Kawashima T."/>
            <person name="Kuo A."/>
            <person name="Mitros T."/>
            <person name="Salamov A."/>
            <person name="Carpenter M.L."/>
            <person name="Signorovitch A.Y."/>
            <person name="Moreno M.A."/>
            <person name="Kamm K."/>
            <person name="Grimwood J."/>
            <person name="Schmutz J."/>
            <person name="Shapiro H."/>
            <person name="Grigoriev I.V."/>
            <person name="Buss L.W."/>
            <person name="Schierwater B."/>
            <person name="Dellaporta S.L."/>
            <person name="Rokhsar D.S."/>
        </authorList>
    </citation>
    <scope>NUCLEOTIDE SEQUENCE [LARGE SCALE GENOMIC DNA]</scope>
    <source>
        <strain evidence="3 4">Grell-BS-1999</strain>
    </source>
</reference>
<dbReference type="PANTHER" id="PTHR20932:SF8">
    <property type="entry name" value="LD22649P"/>
    <property type="match status" value="1"/>
</dbReference>
<dbReference type="Proteomes" id="UP000009022">
    <property type="component" value="Unassembled WGS sequence"/>
</dbReference>
<dbReference type="InterPro" id="IPR036779">
    <property type="entry name" value="LysM_dom_sf"/>
</dbReference>
<dbReference type="GeneID" id="6749375"/>
<dbReference type="InterPro" id="IPR045030">
    <property type="entry name" value="LYSM1-4"/>
</dbReference>
<dbReference type="InParanoid" id="B3RI16"/>
<dbReference type="OMA" id="HRMDVQI"/>
<dbReference type="Gene3D" id="3.10.350.10">
    <property type="entry name" value="LysM domain"/>
    <property type="match status" value="1"/>
</dbReference>
<dbReference type="InterPro" id="IPR018392">
    <property type="entry name" value="LysM"/>
</dbReference>
<dbReference type="PANTHER" id="PTHR20932">
    <property type="entry name" value="LYSM AND PUTATIVE PEPTIDOGLYCAN-BINDING DOMAIN-CONTAINING PROTEIN"/>
    <property type="match status" value="1"/>
</dbReference>
<protein>
    <recommendedName>
        <fullName evidence="2">LysM domain-containing protein</fullName>
    </recommendedName>
</protein>
<dbReference type="RefSeq" id="XP_002108889.1">
    <property type="nucleotide sequence ID" value="XM_002108853.1"/>
</dbReference>
<dbReference type="Pfam" id="PF01476">
    <property type="entry name" value="LysM"/>
    <property type="match status" value="1"/>
</dbReference>
<dbReference type="SMART" id="SM00257">
    <property type="entry name" value="LysM"/>
    <property type="match status" value="1"/>
</dbReference>
<evidence type="ECO:0000313" key="4">
    <source>
        <dbReference type="Proteomes" id="UP000009022"/>
    </source>
</evidence>
<organism evidence="3 4">
    <name type="scientific">Trichoplax adhaerens</name>
    <name type="common">Trichoplax reptans</name>
    <dbReference type="NCBI Taxonomy" id="10228"/>
    <lineage>
        <taxon>Eukaryota</taxon>
        <taxon>Metazoa</taxon>
        <taxon>Placozoa</taxon>
        <taxon>Uniplacotomia</taxon>
        <taxon>Trichoplacea</taxon>
        <taxon>Trichoplacidae</taxon>
        <taxon>Trichoplax</taxon>
    </lineage>
</organism>
<dbReference type="CTD" id="6749375"/>
<evidence type="ECO:0000313" key="3">
    <source>
        <dbReference type="EMBL" id="EDV29687.1"/>
    </source>
</evidence>
<dbReference type="PhylomeDB" id="B3RI16"/>
<dbReference type="OrthoDB" id="2107166at2759"/>
<gene>
    <name evidence="3" type="ORF">TRIADDRAFT_52347</name>
</gene>
<dbReference type="HOGENOM" id="CLU_1306300_0_0_1"/>
<name>B3RI16_TRIAD</name>
<sequence>MDGLTTSQISASEQTSLALANGSRRTCYGSTSSQESNQSTVIVQHTISKYDTLQGIALRYGATIENLRRHNKIWAQDRLVIGAVLRVPINKANYDYKNPNEAIINKTSSQKEECNKHHEKSVDSKKYGYSDSQSDGITDLLSKVDQQLEACKEFNVKMEKNLSDPVRRYQENSSKDELPWKPIKKDHSIIQTQEVDNCIESDSDEMQEPLV</sequence>